<name>A0AAP9IL93_9GAMM</name>
<protein>
    <submittedName>
        <fullName evidence="2">Uncharacterized protein</fullName>
    </submittedName>
</protein>
<reference evidence="3" key="1">
    <citation type="submission" date="2019-11" db="EMBL/GenBank/DDBJ databases">
        <authorList>
            <person name="Jee S."/>
        </authorList>
    </citation>
    <scope>NUCLEOTIDE SEQUENCE [LARGE SCALE GENOMIC DNA]</scope>
    <source>
        <strain evidence="3">PZ1</strain>
    </source>
</reference>
<proteinExistence type="predicted"/>
<evidence type="ECO:0000313" key="4">
    <source>
        <dbReference type="Proteomes" id="UP001617714"/>
    </source>
</evidence>
<dbReference type="EMBL" id="CP046377">
    <property type="protein sequence ID" value="QHQ25533.1"/>
    <property type="molecule type" value="Genomic_DNA"/>
</dbReference>
<keyword evidence="4" id="KW-1185">Reference proteome</keyword>
<dbReference type="RefSeq" id="WP_039503414.1">
    <property type="nucleotide sequence ID" value="NZ_CP046377.1"/>
</dbReference>
<evidence type="ECO:0000313" key="1">
    <source>
        <dbReference type="EMBL" id="MFJ5323194.1"/>
    </source>
</evidence>
<sequence>MPEANWDVFSNLPGAADENFEKLCRALVRRHYGCFGRFKQLANQPGVEFHLELTESCALGAPPHWIGWQCKWYELANGQGLGAQRRKIIVEGIEKTRKYVPGVTNWKLWTRHTLTKDDQEWFFALEKDSFPELKLELLTAEDIEELLVGPGALFRETYFGELVLTPALLAEQHKLAAAPFKRRYQPEVHVAVAAEEKILRHLGAQSVWKSLETLASSLKINCSDIASLTGQLKAELKAEVDSLLARANESADLLDDLHTALGSGDFDAIKNMLAANPPQPVRYDRLLSKLRGARSDGAPLTANLVADIHALSSVMLSLEQSISVRAVAVLAAAGEGKSELAVKVTEPDGDFSGGILLLGKNLHLGQDLDDLVSAFKISGRPAESFDRLVEAVDAAGQRAGKRIPIFIDGLNEAEDPRNWRDELARAQEFLEGFPYVLLVVTLRNEFAPMCLPEDFPLVEHNGFQEAPQKAIEKYFEYYKIDATDADLPIEFLQHPLTLKIFCEVANPRHQHLVGVEALPSSLTSLFDAHFDKVAARIAELSPAAHRIYQEEVQDVLLTIAGLLWDGNARSVEFQTARAAVGDVGRWDVSIIRALESEGVLVRTTSGEGFQGIAFSYDLMAGHMMAHHLLAKLDLVHLLQSNEGLAQFQFRESGSHTFAYDVFRALVGLYPQHRGRRSLWQDLLDENLIMNALLLTAQSDPRHISRETAERFACAMQESKPFARLAFKRLWSTRAARAHPFDMDFTHGVLLAMPNTQRDLFWSEWVRERSKEIEDDFNFLSSRWKSSVLDERDIRRARWVMWTMTSTIRSLRDLATRVLYEFAVKRPREFFRLAVESIAVSDQYVPERMFAASYGAALTTWSDINAVEMREALPQVAREIYESMFAPGGSHSTWHALYQQYCLGTIAIARMVDPACLSEDEAKHLLPPFSRLPNPFDVLPHYDLAVIKRAKNAAIQMDFGNYTIGRLIPDRWNYDDSNPEYQRVLPAIVSRMLVLGYDPEQFESIDRQMNSGPRMGEDKYKIDRYGKKYGWIAYFEMWGIRYAQGLLSENRSSRPSDADIDPTFPLEAESIDLPLPALFNDQLTDAGDWIVRGLKPDYLSILELTEVDGMAGPWILLDGFIEQNAPTDDRQIFTFLRGVFVDSQEIDHLYTLFSGLEYPGNSAIPDVPDNYYTYAGEMPFSSIPGLLATGEQEDDSFENMVSSDRWSGSGVAVETTVQNYNWESYHSKENQSSGASLPSKQLCEALNLRYRTNKWDLHDAAGAASLYRKVGKYGEEVSGSISYLRRDLLDHYLMQSGKVLVWLMWGERGFHYRSNKAHNLHSYYVNHQHIHKSIHVHQIASSTSNTDIANGGAT</sequence>
<reference evidence="2" key="2">
    <citation type="journal article" date="2022" name="Plant Pathol J">
        <title>Comparative Genomic Analysis of Pathogenic Factors of Pectobacterium Species Isolated in South Korea Using Whole-Genome Sequencing.</title>
        <authorList>
            <person name="Jee S."/>
            <person name="Kang I.J."/>
            <person name="Bak G."/>
            <person name="Kang S."/>
            <person name="Lee J."/>
            <person name="Heu S."/>
            <person name="Hwang I."/>
        </authorList>
    </citation>
    <scope>NUCLEOTIDE SEQUENCE</scope>
    <source>
        <strain evidence="2">PZ1</strain>
    </source>
</reference>
<organism evidence="2 3">
    <name type="scientific">Pectobacterium parvum</name>
    <dbReference type="NCBI Taxonomy" id="2778550"/>
    <lineage>
        <taxon>Bacteria</taxon>
        <taxon>Pseudomonadati</taxon>
        <taxon>Pseudomonadota</taxon>
        <taxon>Gammaproteobacteria</taxon>
        <taxon>Enterobacterales</taxon>
        <taxon>Pectobacteriaceae</taxon>
        <taxon>Pectobacterium</taxon>
    </lineage>
</organism>
<accession>A0AAP9IL93</accession>
<reference evidence="1 4" key="3">
    <citation type="submission" date="2024-10" db="EMBL/GenBank/DDBJ databases">
        <authorList>
            <person name="Lu C.-H."/>
        </authorList>
    </citation>
    <scope>NUCLEOTIDE SEQUENCE [LARGE SCALE GENOMIC DNA]</scope>
    <source>
        <strain evidence="1 4">22QBSP01-2</strain>
    </source>
</reference>
<gene>
    <name evidence="1" type="ORF">ACIPSN_17845</name>
    <name evidence="2" type="ORF">GMX10_16880</name>
</gene>
<evidence type="ECO:0000313" key="3">
    <source>
        <dbReference type="Proteomes" id="UP000464054"/>
    </source>
</evidence>
<evidence type="ECO:0000313" key="2">
    <source>
        <dbReference type="EMBL" id="QHQ25533.1"/>
    </source>
</evidence>
<dbReference type="Proteomes" id="UP001617714">
    <property type="component" value="Unassembled WGS sequence"/>
</dbReference>
<dbReference type="Proteomes" id="UP000464054">
    <property type="component" value="Chromosome"/>
</dbReference>
<dbReference type="EMBL" id="JBIXKD010000022">
    <property type="protein sequence ID" value="MFJ5323194.1"/>
    <property type="molecule type" value="Genomic_DNA"/>
</dbReference>